<reference evidence="1 2" key="1">
    <citation type="journal article" date="2022" name="New Phytol.">
        <title>Ecological generalism drives hyperdiversity of secondary metabolite gene clusters in xylarialean endophytes.</title>
        <authorList>
            <person name="Franco M.E.E."/>
            <person name="Wisecaver J.H."/>
            <person name="Arnold A.E."/>
            <person name="Ju Y.M."/>
            <person name="Slot J.C."/>
            <person name="Ahrendt S."/>
            <person name="Moore L.P."/>
            <person name="Eastman K.E."/>
            <person name="Scott K."/>
            <person name="Konkel Z."/>
            <person name="Mondo S.J."/>
            <person name="Kuo A."/>
            <person name="Hayes R.D."/>
            <person name="Haridas S."/>
            <person name="Andreopoulos B."/>
            <person name="Riley R."/>
            <person name="LaButti K."/>
            <person name="Pangilinan J."/>
            <person name="Lipzen A."/>
            <person name="Amirebrahimi M."/>
            <person name="Yan J."/>
            <person name="Adam C."/>
            <person name="Keymanesh K."/>
            <person name="Ng V."/>
            <person name="Louie K."/>
            <person name="Northen T."/>
            <person name="Drula E."/>
            <person name="Henrissat B."/>
            <person name="Hsieh H.M."/>
            <person name="Youens-Clark K."/>
            <person name="Lutzoni F."/>
            <person name="Miadlikowska J."/>
            <person name="Eastwood D.C."/>
            <person name="Hamelin R.C."/>
            <person name="Grigoriev I.V."/>
            <person name="U'Ren J.M."/>
        </authorList>
    </citation>
    <scope>NUCLEOTIDE SEQUENCE [LARGE SCALE GENOMIC DNA]</scope>
    <source>
        <strain evidence="1 2">CBS 119005</strain>
    </source>
</reference>
<evidence type="ECO:0000313" key="1">
    <source>
        <dbReference type="EMBL" id="KAI4863860.1"/>
    </source>
</evidence>
<gene>
    <name evidence="1" type="ORF">F4820DRAFT_425666</name>
</gene>
<accession>A0ACB9YWQ1</accession>
<dbReference type="Proteomes" id="UP001497700">
    <property type="component" value="Unassembled WGS sequence"/>
</dbReference>
<dbReference type="EMBL" id="MU393496">
    <property type="protein sequence ID" value="KAI4863860.1"/>
    <property type="molecule type" value="Genomic_DNA"/>
</dbReference>
<organism evidence="1 2">
    <name type="scientific">Hypoxylon rubiginosum</name>
    <dbReference type="NCBI Taxonomy" id="110542"/>
    <lineage>
        <taxon>Eukaryota</taxon>
        <taxon>Fungi</taxon>
        <taxon>Dikarya</taxon>
        <taxon>Ascomycota</taxon>
        <taxon>Pezizomycotina</taxon>
        <taxon>Sordariomycetes</taxon>
        <taxon>Xylariomycetidae</taxon>
        <taxon>Xylariales</taxon>
        <taxon>Hypoxylaceae</taxon>
        <taxon>Hypoxylon</taxon>
    </lineage>
</organism>
<sequence>MSTTTPAAATPPRRERPSSKYAFVTVGASASFKPLIEEVISDAFVAKLESLSYTHLVVQCGPDYDFFRAAVAANPRLRRAVDDDDDYEEEEEEDGRLSVTCFAYKDDLLADMKLATPYDGPEAVRSPGLIITHAGSGSILDALDFNVSLIAVPNTSLMDNHQSEIAEEMEEQGFLVQGKIGSLTDAVDKALLHTANQQWPPAPAADSIWPGGLWDVIKSLLPKQKPGDVLVKDTTATEDDLKAHAA</sequence>
<proteinExistence type="predicted"/>
<protein>
    <submittedName>
        <fullName evidence="1">Glycosyltransferase family 1 protein</fullName>
    </submittedName>
</protein>
<name>A0ACB9YWQ1_9PEZI</name>
<keyword evidence="2" id="KW-1185">Reference proteome</keyword>
<evidence type="ECO:0000313" key="2">
    <source>
        <dbReference type="Proteomes" id="UP001497700"/>
    </source>
</evidence>
<comment type="caution">
    <text evidence="1">The sequence shown here is derived from an EMBL/GenBank/DDBJ whole genome shotgun (WGS) entry which is preliminary data.</text>
</comment>